<keyword evidence="4" id="KW-0233">DNA recombination</keyword>
<dbReference type="EMBL" id="SNRY01002032">
    <property type="protein sequence ID" value="KAA6327205.1"/>
    <property type="molecule type" value="Genomic_DNA"/>
</dbReference>
<evidence type="ECO:0000256" key="4">
    <source>
        <dbReference type="ARBA" id="ARBA00023172"/>
    </source>
</evidence>
<dbReference type="NCBIfam" id="NF033558">
    <property type="entry name" value="transpos_IS1"/>
    <property type="match status" value="1"/>
</dbReference>
<dbReference type="Pfam" id="PF03400">
    <property type="entry name" value="DDE_Tnp_IS1"/>
    <property type="match status" value="1"/>
</dbReference>
<evidence type="ECO:0000313" key="6">
    <source>
        <dbReference type="EMBL" id="KAA6327205.1"/>
    </source>
</evidence>
<keyword evidence="3" id="KW-0815">Transposition</keyword>
<dbReference type="InterPro" id="IPR003220">
    <property type="entry name" value="InsA_N_dom_Znf"/>
</dbReference>
<dbReference type="GO" id="GO:0006313">
    <property type="term" value="P:DNA transposition"/>
    <property type="evidence" value="ECO:0007669"/>
    <property type="project" value="InterPro"/>
</dbReference>
<dbReference type="AlphaFoldDB" id="A0A5J4R0W6"/>
<gene>
    <name evidence="6" type="ORF">EZS27_023793</name>
</gene>
<evidence type="ECO:0000256" key="1">
    <source>
        <dbReference type="ARBA" id="ARBA00004091"/>
    </source>
</evidence>
<dbReference type="PANTHER" id="PTHR33293">
    <property type="entry name" value="INSERTION ELEMENT IS1 1 PROTEIN INSB-RELATED"/>
    <property type="match status" value="1"/>
</dbReference>
<accession>A0A5J4R0W6</accession>
<dbReference type="PANTHER" id="PTHR33293:SF1">
    <property type="entry name" value="INSERTION ELEMENT IS1 1 PROTEIN INSB-RELATED"/>
    <property type="match status" value="1"/>
</dbReference>
<dbReference type="GO" id="GO:0004803">
    <property type="term" value="F:transposase activity"/>
    <property type="evidence" value="ECO:0007669"/>
    <property type="project" value="InterPro"/>
</dbReference>
<proteinExistence type="inferred from homology"/>
<dbReference type="Pfam" id="PF03811">
    <property type="entry name" value="Zn_ribbon_InsA"/>
    <property type="match status" value="1"/>
</dbReference>
<reference evidence="6" key="1">
    <citation type="submission" date="2019-03" db="EMBL/GenBank/DDBJ databases">
        <title>Single cell metagenomics reveals metabolic interactions within the superorganism composed of flagellate Streblomastix strix and complex community of Bacteroidetes bacteria on its surface.</title>
        <authorList>
            <person name="Treitli S.C."/>
            <person name="Kolisko M."/>
            <person name="Husnik F."/>
            <person name="Keeling P."/>
            <person name="Hampl V."/>
        </authorList>
    </citation>
    <scope>NUCLEOTIDE SEQUENCE</scope>
    <source>
        <strain evidence="6">STM</strain>
    </source>
</reference>
<dbReference type="GO" id="GO:0003677">
    <property type="term" value="F:DNA binding"/>
    <property type="evidence" value="ECO:0007669"/>
    <property type="project" value="InterPro"/>
</dbReference>
<name>A0A5J4R0W6_9ZZZZ</name>
<evidence type="ECO:0000256" key="3">
    <source>
        <dbReference type="ARBA" id="ARBA00022578"/>
    </source>
</evidence>
<comment type="function">
    <text evidence="1">Absolutely required for transposition of IS1.</text>
</comment>
<dbReference type="InterPro" id="IPR005063">
    <property type="entry name" value="Transposase_27"/>
</dbReference>
<dbReference type="InterPro" id="IPR051354">
    <property type="entry name" value="Transposase_27_IS1"/>
</dbReference>
<comment type="caution">
    <text evidence="6">The sequence shown here is derived from an EMBL/GenBank/DDBJ whole genome shotgun (WGS) entry which is preliminary data.</text>
</comment>
<protein>
    <recommendedName>
        <fullName evidence="5">InsA N-terminal zinc ribbon domain-containing protein</fullName>
    </recommendedName>
</protein>
<evidence type="ECO:0000256" key="2">
    <source>
        <dbReference type="ARBA" id="ARBA00008841"/>
    </source>
</evidence>
<sequence>MNITLTLHCPNCQRAKIKKNGRKACGKQNYLCKNCFRQFIGDHALTYKGCHSGLIKRILLMLVCGIGIRDISEIQEVSVRKVLSVLVNSHYVLTPLKSYYEALEVDEFRTYVGNKGKKYWLIYAYERKGGEIVAYVWGKRDLRTAKRLREKLIKLDVSFGCICRG</sequence>
<feature type="domain" description="InsA N-terminal zinc ribbon" evidence="5">
    <location>
        <begin position="4"/>
        <end position="35"/>
    </location>
</feature>
<evidence type="ECO:0000259" key="5">
    <source>
        <dbReference type="Pfam" id="PF03811"/>
    </source>
</evidence>
<comment type="similarity">
    <text evidence="2">Belongs to the transposase 27 family.</text>
</comment>
<organism evidence="6">
    <name type="scientific">termite gut metagenome</name>
    <dbReference type="NCBI Taxonomy" id="433724"/>
    <lineage>
        <taxon>unclassified sequences</taxon>
        <taxon>metagenomes</taxon>
        <taxon>organismal metagenomes</taxon>
    </lineage>
</organism>